<dbReference type="InterPro" id="IPR001356">
    <property type="entry name" value="HD"/>
</dbReference>
<feature type="compositionally biased region" description="Polar residues" evidence="3">
    <location>
        <begin position="498"/>
        <end position="512"/>
    </location>
</feature>
<dbReference type="AlphaFoldDB" id="A0A553HS51"/>
<keyword evidence="1 2" id="KW-0238">DNA-binding</keyword>
<dbReference type="InterPro" id="IPR036873">
    <property type="entry name" value="Rhodanese-like_dom_sf"/>
</dbReference>
<accession>A0A553HS51</accession>
<evidence type="ECO:0000256" key="1">
    <source>
        <dbReference type="PROSITE-ProRule" id="PRU00108"/>
    </source>
</evidence>
<dbReference type="InterPro" id="IPR009057">
    <property type="entry name" value="Homeodomain-like_sf"/>
</dbReference>
<evidence type="ECO:0000259" key="4">
    <source>
        <dbReference type="PROSITE" id="PS50071"/>
    </source>
</evidence>
<dbReference type="EMBL" id="VFLP01000052">
    <property type="protein sequence ID" value="TRX90763.1"/>
    <property type="molecule type" value="Genomic_DNA"/>
</dbReference>
<comment type="subcellular location">
    <subcellularLocation>
        <location evidence="1 2">Nucleus</location>
    </subcellularLocation>
</comment>
<evidence type="ECO:0000313" key="7">
    <source>
        <dbReference type="Proteomes" id="UP000319160"/>
    </source>
</evidence>
<feature type="compositionally biased region" description="Polar residues" evidence="3">
    <location>
        <begin position="942"/>
        <end position="990"/>
    </location>
</feature>
<feature type="compositionally biased region" description="Low complexity" evidence="3">
    <location>
        <begin position="22"/>
        <end position="37"/>
    </location>
</feature>
<dbReference type="PROSITE" id="PS50206">
    <property type="entry name" value="RHODANESE_3"/>
    <property type="match status" value="1"/>
</dbReference>
<dbReference type="Pfam" id="PF00046">
    <property type="entry name" value="Homeodomain"/>
    <property type="match status" value="1"/>
</dbReference>
<feature type="region of interest" description="Disordered" evidence="3">
    <location>
        <begin position="12"/>
        <end position="47"/>
    </location>
</feature>
<feature type="region of interest" description="Disordered" evidence="3">
    <location>
        <begin position="942"/>
        <end position="1022"/>
    </location>
</feature>
<feature type="domain" description="Rhodanese" evidence="5">
    <location>
        <begin position="645"/>
        <end position="759"/>
    </location>
</feature>
<keyword evidence="1 2" id="KW-0539">Nucleus</keyword>
<dbReference type="STRING" id="2512241.A0A553HS51"/>
<feature type="compositionally biased region" description="Polar residues" evidence="3">
    <location>
        <begin position="879"/>
        <end position="894"/>
    </location>
</feature>
<evidence type="ECO:0000256" key="2">
    <source>
        <dbReference type="RuleBase" id="RU000682"/>
    </source>
</evidence>
<reference evidence="7" key="1">
    <citation type="submission" date="2019-06" db="EMBL/GenBank/DDBJ databases">
        <title>Draft genome sequence of the griseofulvin-producing fungus Xylaria cubensis strain G536.</title>
        <authorList>
            <person name="Mead M.E."/>
            <person name="Raja H.A."/>
            <person name="Steenwyk J.L."/>
            <person name="Knowles S.L."/>
            <person name="Oberlies N.H."/>
            <person name="Rokas A."/>
        </authorList>
    </citation>
    <scope>NUCLEOTIDE SEQUENCE [LARGE SCALE GENOMIC DNA]</scope>
    <source>
        <strain evidence="7">G536</strain>
    </source>
</reference>
<feature type="compositionally biased region" description="Basic and acidic residues" evidence="3">
    <location>
        <begin position="907"/>
        <end position="929"/>
    </location>
</feature>
<evidence type="ECO:0000313" key="6">
    <source>
        <dbReference type="EMBL" id="TRX90763.1"/>
    </source>
</evidence>
<dbReference type="Proteomes" id="UP000319160">
    <property type="component" value="Unassembled WGS sequence"/>
</dbReference>
<gene>
    <name evidence="6" type="ORF">FHL15_008342</name>
</gene>
<dbReference type="SMART" id="SM00389">
    <property type="entry name" value="HOX"/>
    <property type="match status" value="1"/>
</dbReference>
<feature type="region of interest" description="Disordered" evidence="3">
    <location>
        <begin position="868"/>
        <end position="929"/>
    </location>
</feature>
<organism evidence="6 7">
    <name type="scientific">Xylaria flabelliformis</name>
    <dbReference type="NCBI Taxonomy" id="2512241"/>
    <lineage>
        <taxon>Eukaryota</taxon>
        <taxon>Fungi</taxon>
        <taxon>Dikarya</taxon>
        <taxon>Ascomycota</taxon>
        <taxon>Pezizomycotina</taxon>
        <taxon>Sordariomycetes</taxon>
        <taxon>Xylariomycetidae</taxon>
        <taxon>Xylariales</taxon>
        <taxon>Xylariaceae</taxon>
        <taxon>Xylaria</taxon>
    </lineage>
</organism>
<keyword evidence="7" id="KW-1185">Reference proteome</keyword>
<comment type="caution">
    <text evidence="6">The sequence shown here is derived from an EMBL/GenBank/DDBJ whole genome shotgun (WGS) entry which is preliminary data.</text>
</comment>
<dbReference type="Pfam" id="PF00581">
    <property type="entry name" value="Rhodanese"/>
    <property type="match status" value="1"/>
</dbReference>
<feature type="domain" description="Homeobox" evidence="4">
    <location>
        <begin position="548"/>
        <end position="608"/>
    </location>
</feature>
<dbReference type="PROSITE" id="PS50071">
    <property type="entry name" value="HOMEOBOX_2"/>
    <property type="match status" value="1"/>
</dbReference>
<evidence type="ECO:0000256" key="3">
    <source>
        <dbReference type="SAM" id="MobiDB-lite"/>
    </source>
</evidence>
<sequence>MTDFNNVPFVTISSRQPSDENGSSSGDSAYGSSLGDSKPPSATHDISRVNYHVKRLPDFAKALEDSAARAFPNRGSSQRYKKVYVLLLHWDSDDLFVLPELEDLEICLQQDYNFETERFTIPSGNAHLDLMMKIGAMIKDHESLDTLLIVYYGGHARIDDARQSTWCASRNPDSPWLQWSAIQTLLERSLSDTLILLDCCAGAASAAFPTGNSITETISASSWDAIAPNPGRYSFTSTLLEVLQEWKRKTFSVAMLHAEILARLKHPRPERHNGNRFEARTTPVHFMMTANHKAPSIELCRISDDILPTAFPSASTSGHNSFHEGRASTEDIIGSEPNESVPHVMISLALEDDQNLNIDDWERWLATIPALAKYVQVQGVFKSHSTLLLVSLPVMIWDMLPDHPACNFIAFIRSNNLITQKQRQGQWNVVSTGTPLSTELESDQGSICSGTTAVTMDRPDPSANINWPKVDPIYEDKAMFKSRGPGIQAGVVSTTRHPWESNASGWPNSSPRLSIGESPGSLSGALKRASSLPSEQQPEISQSAFEMTYQTPSRPVLPAHAEKRLEEYFVNNPNPTVAVKEFLASSLGIETADIDSWFHHRREQQEISDKLLSLRMGDQSQISPPKDGARMVLPGHLNKLLEIFPTGQIVVIDLRPSTDYQRSHIHGAINFRAPASFVSRASMEMIEKALPDEASRSSFDKWYTSKCVVFYDKVVDYPWEAPVAEAFFRKFKGKHWPGQCFVLKGHYREFSHSFDKYIVGTNTTDKATKYLASLQDVSWEKSKDDNQRYDDWLKLLDDEDRGHVAELPPAAKSERLQATDRHQQALEDEFRRAFPDLYRQAQDHQPDDNWTIKAPMVAHLERGIAKMQQEAASIERTNRSASGSTNENYGNNNIWGPVSGPPQYTRYPDEVKDSGSKEYTRKEAENDYDRYYRQQHLNVWQGTAPTLNRSPSSSTLKGKSPDEPSSGNLNIAGSAPTSATMGTALGTSSASHERRGRASSSGGKNLFTRIIRSGKPDPPPSR</sequence>
<evidence type="ECO:0000259" key="5">
    <source>
        <dbReference type="PROSITE" id="PS50206"/>
    </source>
</evidence>
<feature type="region of interest" description="Disordered" evidence="3">
    <location>
        <begin position="498"/>
        <end position="538"/>
    </location>
</feature>
<name>A0A553HS51_9PEZI</name>
<feature type="DNA-binding region" description="Homeobox" evidence="1">
    <location>
        <begin position="550"/>
        <end position="609"/>
    </location>
</feature>
<dbReference type="CDD" id="cd00086">
    <property type="entry name" value="homeodomain"/>
    <property type="match status" value="1"/>
</dbReference>
<keyword evidence="1 2" id="KW-0371">Homeobox</keyword>
<protein>
    <recommendedName>
        <fullName evidence="8">Homeobox domain-containing protein</fullName>
    </recommendedName>
</protein>
<dbReference type="OrthoDB" id="4760831at2759"/>
<dbReference type="GO" id="GO:0005634">
    <property type="term" value="C:nucleus"/>
    <property type="evidence" value="ECO:0007669"/>
    <property type="project" value="UniProtKB-SubCell"/>
</dbReference>
<proteinExistence type="predicted"/>
<dbReference type="SUPFAM" id="SSF52821">
    <property type="entry name" value="Rhodanese/Cell cycle control phosphatase"/>
    <property type="match status" value="1"/>
</dbReference>
<evidence type="ECO:0008006" key="8">
    <source>
        <dbReference type="Google" id="ProtNLM"/>
    </source>
</evidence>
<dbReference type="Gene3D" id="1.10.10.60">
    <property type="entry name" value="Homeodomain-like"/>
    <property type="match status" value="1"/>
</dbReference>
<dbReference type="Gene3D" id="3.40.250.10">
    <property type="entry name" value="Rhodanese-like domain"/>
    <property type="match status" value="1"/>
</dbReference>
<feature type="compositionally biased region" description="Polar residues" evidence="3">
    <location>
        <begin position="12"/>
        <end position="21"/>
    </location>
</feature>
<dbReference type="GO" id="GO:0003677">
    <property type="term" value="F:DNA binding"/>
    <property type="evidence" value="ECO:0007669"/>
    <property type="project" value="UniProtKB-UniRule"/>
</dbReference>
<dbReference type="InterPro" id="IPR001763">
    <property type="entry name" value="Rhodanese-like_dom"/>
</dbReference>
<dbReference type="SUPFAM" id="SSF46689">
    <property type="entry name" value="Homeodomain-like"/>
    <property type="match status" value="1"/>
</dbReference>